<gene>
    <name evidence="2" type="primary">LOC109016002</name>
</gene>
<evidence type="ECO:0000313" key="2">
    <source>
        <dbReference type="RefSeq" id="XP_018854018.1"/>
    </source>
</evidence>
<name>A0A2I4HCX9_JUGRE</name>
<dbReference type="Gramene" id="Jr14_03810_p1">
    <property type="protein sequence ID" value="cds.Jr14_03810_p1"/>
    <property type="gene ID" value="Jr14_03810"/>
</dbReference>
<keyword evidence="1" id="KW-1185">Reference proteome</keyword>
<dbReference type="GeneID" id="109016002"/>
<dbReference type="InterPro" id="IPR053284">
    <property type="entry name" value="RGS1-HXK1_interactor"/>
</dbReference>
<dbReference type="Proteomes" id="UP000235220">
    <property type="component" value="Chromosome 14"/>
</dbReference>
<evidence type="ECO:0000313" key="1">
    <source>
        <dbReference type="Proteomes" id="UP000235220"/>
    </source>
</evidence>
<organism evidence="1 2">
    <name type="scientific">Juglans regia</name>
    <name type="common">English walnut</name>
    <dbReference type="NCBI Taxonomy" id="51240"/>
    <lineage>
        <taxon>Eukaryota</taxon>
        <taxon>Viridiplantae</taxon>
        <taxon>Streptophyta</taxon>
        <taxon>Embryophyta</taxon>
        <taxon>Tracheophyta</taxon>
        <taxon>Spermatophyta</taxon>
        <taxon>Magnoliopsida</taxon>
        <taxon>eudicotyledons</taxon>
        <taxon>Gunneridae</taxon>
        <taxon>Pentapetalae</taxon>
        <taxon>rosids</taxon>
        <taxon>fabids</taxon>
        <taxon>Fagales</taxon>
        <taxon>Juglandaceae</taxon>
        <taxon>Juglans</taxon>
    </lineage>
</organism>
<dbReference type="RefSeq" id="XP_018854018.1">
    <property type="nucleotide sequence ID" value="XM_018998473.2"/>
</dbReference>
<sequence>MNPKTIATVAESSEAMPTPPFSDYSIGSTITKNLGETMPWVEYAVQQAQLYQKAVEEAIDSAVEASKSRLSEIRSTSTAHLHQTIDSLQDLKSEYASYEEVFFGKIKEGVVIAASHPVITSGVAAGAGLGLMVLQRPWHSLYYRARYKAMRLFLSQEAILSRADTRVKDLQKSIDSLKAESETLEKMAVDGEEVLKRGITKLRQAGKQIQGVIRSAHKIERQAGGLKDILGELPRREASLFRSQVSNLASEAKRERKTLTKQVSKISDYGISV</sequence>
<dbReference type="STRING" id="51240.A0A2I4HCX9"/>
<protein>
    <submittedName>
        <fullName evidence="2">Uncharacterized protein LOC109016002 isoform X1</fullName>
    </submittedName>
</protein>
<dbReference type="PANTHER" id="PTHR34554:SF1">
    <property type="entry name" value="ALANINE-TRNA LIGASE"/>
    <property type="match status" value="1"/>
</dbReference>
<proteinExistence type="predicted"/>
<accession>A0A2I4HCX9</accession>
<dbReference type="FunCoup" id="A0A2I4HCX9">
    <property type="interactions" value="2047"/>
</dbReference>
<dbReference type="KEGG" id="jre:109016002"/>
<dbReference type="PANTHER" id="PTHR34554">
    <property type="entry name" value="RGS1-HXK1-INTERACTING PROTEIN 1"/>
    <property type="match status" value="1"/>
</dbReference>
<reference evidence="2" key="1">
    <citation type="submission" date="2025-08" db="UniProtKB">
        <authorList>
            <consortium name="RefSeq"/>
        </authorList>
    </citation>
    <scope>IDENTIFICATION</scope>
    <source>
        <tissue evidence="2">Leaves</tissue>
    </source>
</reference>
<dbReference type="OrthoDB" id="1907298at2759"/>
<dbReference type="AlphaFoldDB" id="A0A2I4HCX9"/>